<dbReference type="EMBL" id="BMYS01000004">
    <property type="protein sequence ID" value="GGW81430.1"/>
    <property type="molecule type" value="Genomic_DNA"/>
</dbReference>
<reference evidence="1" key="2">
    <citation type="submission" date="2020-09" db="EMBL/GenBank/DDBJ databases">
        <authorList>
            <person name="Sun Q."/>
            <person name="Kim S."/>
        </authorList>
    </citation>
    <scope>NUCLEOTIDE SEQUENCE</scope>
    <source>
        <strain evidence="1">KCTC 23732</strain>
    </source>
</reference>
<accession>A0A918JJB1</accession>
<reference evidence="1" key="1">
    <citation type="journal article" date="2014" name="Int. J. Syst. Evol. Microbiol.">
        <title>Complete genome sequence of Corynebacterium casei LMG S-19264T (=DSM 44701T), isolated from a smear-ripened cheese.</title>
        <authorList>
            <consortium name="US DOE Joint Genome Institute (JGI-PGF)"/>
            <person name="Walter F."/>
            <person name="Albersmeier A."/>
            <person name="Kalinowski J."/>
            <person name="Ruckert C."/>
        </authorList>
    </citation>
    <scope>NUCLEOTIDE SEQUENCE</scope>
    <source>
        <strain evidence="1">KCTC 23732</strain>
    </source>
</reference>
<gene>
    <name evidence="1" type="ORF">GCM10011450_09110</name>
</gene>
<dbReference type="Proteomes" id="UP000608345">
    <property type="component" value="Unassembled WGS sequence"/>
</dbReference>
<evidence type="ECO:0000313" key="2">
    <source>
        <dbReference type="Proteomes" id="UP000608345"/>
    </source>
</evidence>
<name>A0A918JJB1_9BURK</name>
<keyword evidence="2" id="KW-1185">Reference proteome</keyword>
<dbReference type="AlphaFoldDB" id="A0A918JJB1"/>
<organism evidence="1 2">
    <name type="scientific">Advenella faeciporci</name>
    <dbReference type="NCBI Taxonomy" id="797535"/>
    <lineage>
        <taxon>Bacteria</taxon>
        <taxon>Pseudomonadati</taxon>
        <taxon>Pseudomonadota</taxon>
        <taxon>Betaproteobacteria</taxon>
        <taxon>Burkholderiales</taxon>
        <taxon>Alcaligenaceae</taxon>
    </lineage>
</organism>
<protein>
    <submittedName>
        <fullName evidence="1">Uncharacterized protein</fullName>
    </submittedName>
</protein>
<comment type="caution">
    <text evidence="1">The sequence shown here is derived from an EMBL/GenBank/DDBJ whole genome shotgun (WGS) entry which is preliminary data.</text>
</comment>
<evidence type="ECO:0000313" key="1">
    <source>
        <dbReference type="EMBL" id="GGW81430.1"/>
    </source>
</evidence>
<proteinExistence type="predicted"/>
<sequence length="53" mass="5581">MAITNIQDYCPANGIDQFISSESALNIPAEMVHYGVSKAALQGVSRGLVESIA</sequence>